<dbReference type="Proteomes" id="UP000016569">
    <property type="component" value="Unassembled WGS sequence"/>
</dbReference>
<dbReference type="AlphaFoldDB" id="A0A8E0KLT6"/>
<proteinExistence type="predicted"/>
<protein>
    <submittedName>
        <fullName evidence="2">Uncharacterized protein</fullName>
    </submittedName>
</protein>
<sequence>MRSPETWDAARQAYLEGGGAQDICDRYGLTLSTFRARARREGWRRADMPDPEPGPELDDVDDDSPLPSLQDMSATVWRRAVRALNLGRPGETQRWLAIHARLEQQIRANEEAHLIARAMAVADRRREAV</sequence>
<evidence type="ECO:0000313" key="3">
    <source>
        <dbReference type="Proteomes" id="UP000016569"/>
    </source>
</evidence>
<dbReference type="RefSeq" id="WP_021696868.1">
    <property type="nucleotide sequence ID" value="NZ_BATC01000012.1"/>
</dbReference>
<comment type="caution">
    <text evidence="2">The sequence shown here is derived from an EMBL/GenBank/DDBJ whole genome shotgun (WGS) entry which is preliminary data.</text>
</comment>
<feature type="compositionally biased region" description="Acidic residues" evidence="1">
    <location>
        <begin position="49"/>
        <end position="64"/>
    </location>
</feature>
<reference evidence="3" key="1">
    <citation type="journal article" date="2013" name="Genome Announc.">
        <title>Draft Genome Sequence of the Dimorphic Prosthecate Bacterium Brevundimonas abyssalis TAR-001T.</title>
        <authorList>
            <person name="Tsubouchi T."/>
            <person name="Nishi S."/>
            <person name="Usui K."/>
            <person name="Shimane Y."/>
            <person name="Takaki Y."/>
            <person name="Maruyama T."/>
            <person name="Hatada Y."/>
        </authorList>
    </citation>
    <scope>NUCLEOTIDE SEQUENCE [LARGE SCALE GENOMIC DNA]</scope>
    <source>
        <strain evidence="3">TAR-001</strain>
    </source>
</reference>
<accession>A0A8E0KLT6</accession>
<organism evidence="2 3">
    <name type="scientific">Brevundimonas abyssalis TAR-001</name>
    <dbReference type="NCBI Taxonomy" id="1391729"/>
    <lineage>
        <taxon>Bacteria</taxon>
        <taxon>Pseudomonadati</taxon>
        <taxon>Pseudomonadota</taxon>
        <taxon>Alphaproteobacteria</taxon>
        <taxon>Caulobacterales</taxon>
        <taxon>Caulobacteraceae</taxon>
        <taxon>Brevundimonas</taxon>
    </lineage>
</organism>
<keyword evidence="3" id="KW-1185">Reference proteome</keyword>
<gene>
    <name evidence="2" type="ORF">MBEBAB_1022</name>
</gene>
<feature type="region of interest" description="Disordered" evidence="1">
    <location>
        <begin position="40"/>
        <end position="71"/>
    </location>
</feature>
<evidence type="ECO:0000313" key="2">
    <source>
        <dbReference type="EMBL" id="GAD58772.1"/>
    </source>
</evidence>
<dbReference type="OrthoDB" id="7202578at2"/>
<dbReference type="EMBL" id="BATC01000012">
    <property type="protein sequence ID" value="GAD58772.1"/>
    <property type="molecule type" value="Genomic_DNA"/>
</dbReference>
<evidence type="ECO:0000256" key="1">
    <source>
        <dbReference type="SAM" id="MobiDB-lite"/>
    </source>
</evidence>
<name>A0A8E0KLT6_9CAUL</name>